<feature type="domain" description="NlpC/P60" evidence="6">
    <location>
        <begin position="49"/>
        <end position="170"/>
    </location>
</feature>
<evidence type="ECO:0000313" key="9">
    <source>
        <dbReference type="Proteomes" id="UP000002718"/>
    </source>
</evidence>
<dbReference type="SUPFAM" id="SSF54001">
    <property type="entry name" value="Cysteine proteinases"/>
    <property type="match status" value="1"/>
</dbReference>
<dbReference type="PROSITE" id="PS51257">
    <property type="entry name" value="PROKAR_LIPOPROTEIN"/>
    <property type="match status" value="1"/>
</dbReference>
<sequence length="171" mass="19162">MKKSIWFMIVPLTIGLVGCSSIPEKGKKVTHAPGITHAPGAKVDLEKTSLVKKMLYEQYNQWKHTRYRIGGMSKNGIDCSGFVQVTFKTKLGVILPRSTEFQAQLGESVGKSELRAGDLVFFKTGWRGRHVGVYIEEGRFLHASSTYGVTISGLNEGYWKSAYWKAKRLDM</sequence>
<evidence type="ECO:0000313" key="10">
    <source>
        <dbReference type="Proteomes" id="UP000236751"/>
    </source>
</evidence>
<dbReference type="InterPro" id="IPR052062">
    <property type="entry name" value="Murein_DD/LD_carboxypeptidase"/>
</dbReference>
<dbReference type="AlphaFoldDB" id="Q2Y8M8"/>
<reference evidence="7" key="2">
    <citation type="submission" date="2005-08" db="EMBL/GenBank/DDBJ databases">
        <title>Complete sequence of Chromosome 1 of Nitrosospira multiformis ATCC 25196.</title>
        <authorList>
            <consortium name="US DOE Joint Genome Institute"/>
            <person name="Copeland A."/>
            <person name="Lucas S."/>
            <person name="Lapidus A."/>
            <person name="Barry K."/>
            <person name="Detter J.C."/>
            <person name="Glavina T."/>
            <person name="Hammon N."/>
            <person name="Israni S."/>
            <person name="Pitluck S."/>
            <person name="Chain P."/>
            <person name="Malfatti S."/>
            <person name="Shin M."/>
            <person name="Vergez L."/>
            <person name="Schmutz J."/>
            <person name="Larimer F."/>
            <person name="Land M."/>
            <person name="Hauser L."/>
            <person name="Kyrpides N."/>
            <person name="Lykidis A."/>
            <person name="Richardson P."/>
        </authorList>
    </citation>
    <scope>NUCLEOTIDE SEQUENCE</scope>
    <source>
        <strain evidence="7">ATCC 25196</strain>
    </source>
</reference>
<dbReference type="Proteomes" id="UP000002718">
    <property type="component" value="Chromosome"/>
</dbReference>
<organism evidence="7 9">
    <name type="scientific">Nitrosospira multiformis (strain ATCC 25196 / NCIMB 11849 / C 71)</name>
    <dbReference type="NCBI Taxonomy" id="323848"/>
    <lineage>
        <taxon>Bacteria</taxon>
        <taxon>Pseudomonadati</taxon>
        <taxon>Pseudomonadota</taxon>
        <taxon>Betaproteobacteria</taxon>
        <taxon>Nitrosomonadales</taxon>
        <taxon>Nitrosomonadaceae</taxon>
        <taxon>Nitrosospira</taxon>
    </lineage>
</organism>
<dbReference type="STRING" id="323848.Nmul_A1592"/>
<evidence type="ECO:0000259" key="6">
    <source>
        <dbReference type="PROSITE" id="PS51935"/>
    </source>
</evidence>
<dbReference type="GO" id="GO:0008234">
    <property type="term" value="F:cysteine-type peptidase activity"/>
    <property type="evidence" value="ECO:0007669"/>
    <property type="project" value="UniProtKB-KW"/>
</dbReference>
<evidence type="ECO:0000256" key="3">
    <source>
        <dbReference type="ARBA" id="ARBA00022729"/>
    </source>
</evidence>
<dbReference type="OrthoDB" id="9807055at2"/>
<dbReference type="RefSeq" id="WP_011380920.1">
    <property type="nucleotide sequence ID" value="NC_007614.1"/>
</dbReference>
<proteinExistence type="inferred from homology"/>
<accession>Q2Y8M8</accession>
<dbReference type="PROSITE" id="PS51935">
    <property type="entry name" value="NLPC_P60"/>
    <property type="match status" value="1"/>
</dbReference>
<keyword evidence="2" id="KW-0645">Protease</keyword>
<dbReference type="GO" id="GO:0006508">
    <property type="term" value="P:proteolysis"/>
    <property type="evidence" value="ECO:0007669"/>
    <property type="project" value="UniProtKB-KW"/>
</dbReference>
<dbReference type="KEGG" id="nmu:Nmul_A1592"/>
<reference evidence="7 9" key="3">
    <citation type="journal article" date="2008" name="Appl. Environ. Microbiol.">
        <title>Complete genome sequence of Nitrosospira multiformis, an ammonia-oxidizing bacterium from the soil environment.</title>
        <authorList>
            <person name="Norton J.M."/>
            <person name="Klotz M.G."/>
            <person name="Stein L.Y."/>
            <person name="Arp D.J."/>
            <person name="Bottomley P.J."/>
            <person name="Chain P.S."/>
            <person name="Hauser L.J."/>
            <person name="Land M.L."/>
            <person name="Larimer F.W."/>
            <person name="Shin M.W."/>
            <person name="Starkenburg S.R."/>
        </authorList>
    </citation>
    <scope>NUCLEOTIDE SEQUENCE [LARGE SCALE GENOMIC DNA]</scope>
    <source>
        <strain evidence="7">ATCC 25196</strain>
        <strain evidence="9">ATCC 25196 / NCIMB 11849 / C 71</strain>
    </source>
</reference>
<dbReference type="PANTHER" id="PTHR47360">
    <property type="entry name" value="MUREIN DD-ENDOPEPTIDASE MEPS/MUREIN LD-CARBOXYPEPTIDASE"/>
    <property type="match status" value="1"/>
</dbReference>
<evidence type="ECO:0000313" key="7">
    <source>
        <dbReference type="EMBL" id="ABB74893.1"/>
    </source>
</evidence>
<dbReference type="EMBL" id="CP000103">
    <property type="protein sequence ID" value="ABB74893.1"/>
    <property type="molecule type" value="Genomic_DNA"/>
</dbReference>
<name>Q2Y8M8_NITMU</name>
<reference evidence="9" key="1">
    <citation type="submission" date="2005-08" db="EMBL/GenBank/DDBJ databases">
        <title>Complete sequence of chromosome 1 of Nitrosospira multiformis ATCC 25196.</title>
        <authorList>
            <person name="Copeland A."/>
            <person name="Lucas S."/>
            <person name="Lapidus A."/>
            <person name="Barry K."/>
            <person name="Detter J.C."/>
            <person name="Glavina T."/>
            <person name="Hammon N."/>
            <person name="Israni S."/>
            <person name="Pitluck S."/>
            <person name="Chain P."/>
            <person name="Malfatti S."/>
            <person name="Shin M."/>
            <person name="Vergez L."/>
            <person name="Schmutz J."/>
            <person name="Larimer F."/>
            <person name="Land M."/>
            <person name="Hauser L."/>
            <person name="Kyrpides N."/>
            <person name="Lykidis A."/>
            <person name="Richardson P."/>
        </authorList>
    </citation>
    <scope>NUCLEOTIDE SEQUENCE [LARGE SCALE GENOMIC DNA]</scope>
    <source>
        <strain evidence="9">ATCC 25196 / NCIMB 11849 / C 71</strain>
    </source>
</reference>
<keyword evidence="3" id="KW-0732">Signal</keyword>
<evidence type="ECO:0000256" key="5">
    <source>
        <dbReference type="ARBA" id="ARBA00022807"/>
    </source>
</evidence>
<dbReference type="PANTHER" id="PTHR47360:SF1">
    <property type="entry name" value="ENDOPEPTIDASE NLPC-RELATED"/>
    <property type="match status" value="1"/>
</dbReference>
<dbReference type="Proteomes" id="UP000236751">
    <property type="component" value="Unassembled WGS sequence"/>
</dbReference>
<reference evidence="8 10" key="4">
    <citation type="submission" date="2016-10" db="EMBL/GenBank/DDBJ databases">
        <authorList>
            <person name="de Groot N.N."/>
        </authorList>
    </citation>
    <scope>NUCLEOTIDE SEQUENCE [LARGE SCALE GENOMIC DNA]</scope>
    <source>
        <strain evidence="8 10">Nl13</strain>
    </source>
</reference>
<protein>
    <submittedName>
        <fullName evidence="7">Spr peptidase, Cysteine peptidase, MEROPS family C40</fullName>
    </submittedName>
    <submittedName>
        <fullName evidence="8">Spr peptidase. Cysteine peptidase. MEROPS family C40</fullName>
    </submittedName>
</protein>
<dbReference type="HOGENOM" id="CLU_016043_9_3_4"/>
<gene>
    <name evidence="7" type="ordered locus">Nmul_A1592</name>
    <name evidence="8" type="ORF">SAMN05216403_12820</name>
</gene>
<keyword evidence="9" id="KW-1185">Reference proteome</keyword>
<evidence type="ECO:0000256" key="1">
    <source>
        <dbReference type="ARBA" id="ARBA00007074"/>
    </source>
</evidence>
<comment type="similarity">
    <text evidence="1">Belongs to the peptidase C40 family.</text>
</comment>
<evidence type="ECO:0000256" key="2">
    <source>
        <dbReference type="ARBA" id="ARBA00022670"/>
    </source>
</evidence>
<dbReference type="EMBL" id="FNVK01000028">
    <property type="protein sequence ID" value="SEG08530.1"/>
    <property type="molecule type" value="Genomic_DNA"/>
</dbReference>
<keyword evidence="4" id="KW-0378">Hydrolase</keyword>
<dbReference type="Gene3D" id="3.90.1720.10">
    <property type="entry name" value="endopeptidase domain like (from Nostoc punctiforme)"/>
    <property type="match status" value="1"/>
</dbReference>
<evidence type="ECO:0000256" key="4">
    <source>
        <dbReference type="ARBA" id="ARBA00022801"/>
    </source>
</evidence>
<dbReference type="InterPro" id="IPR000064">
    <property type="entry name" value="NLP_P60_dom"/>
</dbReference>
<dbReference type="InterPro" id="IPR038765">
    <property type="entry name" value="Papain-like_cys_pep_sf"/>
</dbReference>
<dbReference type="MEROPS" id="C40.004"/>
<dbReference type="eggNOG" id="COG0791">
    <property type="taxonomic scope" value="Bacteria"/>
</dbReference>
<dbReference type="Pfam" id="PF00877">
    <property type="entry name" value="NLPC_P60"/>
    <property type="match status" value="1"/>
</dbReference>
<keyword evidence="5" id="KW-0788">Thiol protease</keyword>
<evidence type="ECO:0000313" key="8">
    <source>
        <dbReference type="EMBL" id="SEG08530.1"/>
    </source>
</evidence>